<organism evidence="2 3">
    <name type="scientific">Gibberella subglutinans</name>
    <name type="common">Fusarium subglutinans</name>
    <dbReference type="NCBI Taxonomy" id="42677"/>
    <lineage>
        <taxon>Eukaryota</taxon>
        <taxon>Fungi</taxon>
        <taxon>Dikarya</taxon>
        <taxon>Ascomycota</taxon>
        <taxon>Pezizomycotina</taxon>
        <taxon>Sordariomycetes</taxon>
        <taxon>Hypocreomycetidae</taxon>
        <taxon>Hypocreales</taxon>
        <taxon>Nectriaceae</taxon>
        <taxon>Fusarium</taxon>
        <taxon>Fusarium fujikuroi species complex</taxon>
    </lineage>
</organism>
<feature type="compositionally biased region" description="Basic and acidic residues" evidence="1">
    <location>
        <begin position="1"/>
        <end position="10"/>
    </location>
</feature>
<dbReference type="GeneID" id="59319758"/>
<feature type="compositionally biased region" description="Low complexity" evidence="1">
    <location>
        <begin position="12"/>
        <end position="23"/>
    </location>
</feature>
<proteinExistence type="predicted"/>
<dbReference type="EMBL" id="JAAOAV010000076">
    <property type="protein sequence ID" value="KAF5604499.1"/>
    <property type="molecule type" value="Genomic_DNA"/>
</dbReference>
<reference evidence="2 3" key="1">
    <citation type="submission" date="2020-05" db="EMBL/GenBank/DDBJ databases">
        <title>Identification and distribution of gene clusters putatively required for synthesis of sphingolipid metabolism inhibitors in phylogenetically diverse species of the filamentous fungus Fusarium.</title>
        <authorList>
            <person name="Kim H.-S."/>
            <person name="Busman M."/>
            <person name="Brown D.W."/>
            <person name="Divon H."/>
            <person name="Uhlig S."/>
            <person name="Proctor R.H."/>
        </authorList>
    </citation>
    <scope>NUCLEOTIDE SEQUENCE [LARGE SCALE GENOMIC DNA]</scope>
    <source>
        <strain evidence="2 3">NRRL 66333</strain>
    </source>
</reference>
<gene>
    <name evidence="2" type="ORF">FSUBG_6802</name>
</gene>
<feature type="compositionally biased region" description="Basic and acidic residues" evidence="1">
    <location>
        <begin position="342"/>
        <end position="361"/>
    </location>
</feature>
<feature type="compositionally biased region" description="Basic residues" evidence="1">
    <location>
        <begin position="429"/>
        <end position="446"/>
    </location>
</feature>
<dbReference type="RefSeq" id="XP_036537654.1">
    <property type="nucleotide sequence ID" value="XM_036685040.1"/>
</dbReference>
<dbReference type="OrthoDB" id="5130600at2759"/>
<feature type="region of interest" description="Disordered" evidence="1">
    <location>
        <begin position="1"/>
        <end position="50"/>
    </location>
</feature>
<feature type="compositionally biased region" description="Basic and acidic residues" evidence="1">
    <location>
        <begin position="414"/>
        <end position="424"/>
    </location>
</feature>
<feature type="compositionally biased region" description="Acidic residues" evidence="1">
    <location>
        <begin position="403"/>
        <end position="413"/>
    </location>
</feature>
<protein>
    <submittedName>
        <fullName evidence="2">Uncharacterized protein</fullName>
    </submittedName>
</protein>
<feature type="compositionally biased region" description="Acidic residues" evidence="1">
    <location>
        <begin position="375"/>
        <end position="389"/>
    </location>
</feature>
<feature type="compositionally biased region" description="Basic and acidic residues" evidence="1">
    <location>
        <begin position="391"/>
        <end position="402"/>
    </location>
</feature>
<sequence length="446" mass="50984">MPEGRSKEQAPEEQASEGQASEQQAHEEQAPGEQAPGISPEWIEQEKRAERERQVIRNKSYIVDSHLALDRKDESVKNNWKNLCRSIGTLVNVNGSLDGVTWDSLDETLQQKFVSYAPNAEELFEVYGMKQCQPNPTDHHFPHFKEVESRKFPHWRFTTMDLYMSLKDSAKWNFRRIDPTCVAPIIAKALGRYFPEEYGERDPTGGTTYPALESFANTVTEMEFLFDANLSFFSHVFQHPVTQQCCGFTFRHELEGIEGQAMKDHYGGLSLNEQGQNVDLVVNPMLLKRGNYDGYDYHVKRAMYPMEVCVAWLEAYRNLQNSPEEDEEGEQGGETGDATATAEEKSEGHDEDGNGEGKEVEGLANEGEQSTVEMDKDEDDKNEDDEAITEEGGKNNKTKERGDEEVDEREEEGDLTKQEEEKRNTKNTTKSKRKNRKKNKNKGKRR</sequence>
<name>A0A8H5PXL7_GIBSU</name>
<accession>A0A8H5PXL7</accession>
<evidence type="ECO:0000313" key="3">
    <source>
        <dbReference type="Proteomes" id="UP000547976"/>
    </source>
</evidence>
<keyword evidence="3" id="KW-1185">Reference proteome</keyword>
<evidence type="ECO:0000313" key="2">
    <source>
        <dbReference type="EMBL" id="KAF5604499.1"/>
    </source>
</evidence>
<dbReference type="AlphaFoldDB" id="A0A8H5PXL7"/>
<dbReference type="Proteomes" id="UP000547976">
    <property type="component" value="Unassembled WGS sequence"/>
</dbReference>
<feature type="region of interest" description="Disordered" evidence="1">
    <location>
        <begin position="321"/>
        <end position="446"/>
    </location>
</feature>
<evidence type="ECO:0000256" key="1">
    <source>
        <dbReference type="SAM" id="MobiDB-lite"/>
    </source>
</evidence>
<comment type="caution">
    <text evidence="2">The sequence shown here is derived from an EMBL/GenBank/DDBJ whole genome shotgun (WGS) entry which is preliminary data.</text>
</comment>